<feature type="transmembrane region" description="Helical" evidence="1">
    <location>
        <begin position="144"/>
        <end position="163"/>
    </location>
</feature>
<feature type="transmembrane region" description="Helical" evidence="1">
    <location>
        <begin position="86"/>
        <end position="105"/>
    </location>
</feature>
<dbReference type="RefSeq" id="WP_013277746.1">
    <property type="nucleotide sequence ID" value="NC_014378.1"/>
</dbReference>
<keyword evidence="1" id="KW-0472">Membrane</keyword>
<dbReference type="OrthoDB" id="5431035at2"/>
<dbReference type="STRING" id="574087.Acear_0760"/>
<organism evidence="2 3">
    <name type="scientific">Acetohalobium arabaticum (strain ATCC 49924 / DSM 5501 / Z-7288)</name>
    <dbReference type="NCBI Taxonomy" id="574087"/>
    <lineage>
        <taxon>Bacteria</taxon>
        <taxon>Bacillati</taxon>
        <taxon>Bacillota</taxon>
        <taxon>Clostridia</taxon>
        <taxon>Halanaerobiales</taxon>
        <taxon>Halobacteroidaceae</taxon>
        <taxon>Acetohalobium</taxon>
    </lineage>
</organism>
<protein>
    <recommendedName>
        <fullName evidence="4">Alpha-ribazole transporter</fullName>
    </recommendedName>
</protein>
<keyword evidence="1" id="KW-0812">Transmembrane</keyword>
<dbReference type="AlphaFoldDB" id="D9QVP1"/>
<dbReference type="EMBL" id="CP002105">
    <property type="protein sequence ID" value="ADL12300.1"/>
    <property type="molecule type" value="Genomic_DNA"/>
</dbReference>
<name>D9QVP1_ACEAZ</name>
<feature type="transmembrane region" description="Helical" evidence="1">
    <location>
        <begin position="20"/>
        <end position="38"/>
    </location>
</feature>
<reference evidence="2 3" key="1">
    <citation type="journal article" date="2010" name="Stand. Genomic Sci.">
        <title>Complete genome sequence of Acetohalobium arabaticum type strain (Z-7288).</title>
        <authorList>
            <person name="Sikorski J."/>
            <person name="Lapidus A."/>
            <person name="Chertkov O."/>
            <person name="Lucas S."/>
            <person name="Copeland A."/>
            <person name="Glavina Del Rio T."/>
            <person name="Nolan M."/>
            <person name="Tice H."/>
            <person name="Cheng J.F."/>
            <person name="Han C."/>
            <person name="Brambilla E."/>
            <person name="Pitluck S."/>
            <person name="Liolios K."/>
            <person name="Ivanova N."/>
            <person name="Mavromatis K."/>
            <person name="Mikhailova N."/>
            <person name="Pati A."/>
            <person name="Bruce D."/>
            <person name="Detter C."/>
            <person name="Tapia R."/>
            <person name="Goodwin L."/>
            <person name="Chen A."/>
            <person name="Palaniappan K."/>
            <person name="Land M."/>
            <person name="Hauser L."/>
            <person name="Chang Y.J."/>
            <person name="Jeffries C.D."/>
            <person name="Rohde M."/>
            <person name="Goker M."/>
            <person name="Spring S."/>
            <person name="Woyke T."/>
            <person name="Bristow J."/>
            <person name="Eisen J.A."/>
            <person name="Markowitz V."/>
            <person name="Hugenholtz P."/>
            <person name="Kyrpides N.C."/>
            <person name="Klenk H.P."/>
        </authorList>
    </citation>
    <scope>NUCLEOTIDE SEQUENCE [LARGE SCALE GENOMIC DNA]</scope>
    <source>
        <strain evidence="3">ATCC 49924 / DSM 5501 / Z-7288</strain>
    </source>
</reference>
<dbReference type="GO" id="GO:0022857">
    <property type="term" value="F:transmembrane transporter activity"/>
    <property type="evidence" value="ECO:0007669"/>
    <property type="project" value="InterPro"/>
</dbReference>
<evidence type="ECO:0000313" key="2">
    <source>
        <dbReference type="EMBL" id="ADL12300.1"/>
    </source>
</evidence>
<dbReference type="KEGG" id="aar:Acear_0760"/>
<evidence type="ECO:0008006" key="4">
    <source>
        <dbReference type="Google" id="ProtNLM"/>
    </source>
</evidence>
<keyword evidence="1" id="KW-1133">Transmembrane helix</keyword>
<evidence type="ECO:0000256" key="1">
    <source>
        <dbReference type="SAM" id="Phobius"/>
    </source>
</evidence>
<dbReference type="InterPro" id="IPR024529">
    <property type="entry name" value="ECF_trnsprt_substrate-spec"/>
</dbReference>
<evidence type="ECO:0000313" key="3">
    <source>
        <dbReference type="Proteomes" id="UP000001661"/>
    </source>
</evidence>
<dbReference type="eggNOG" id="ENOG50332KJ">
    <property type="taxonomic scope" value="Bacteria"/>
</dbReference>
<feature type="transmembrane region" description="Helical" evidence="1">
    <location>
        <begin position="112"/>
        <end position="138"/>
    </location>
</feature>
<accession>D9QVP1</accession>
<proteinExistence type="predicted"/>
<gene>
    <name evidence="2" type="ordered locus">Acear_0760</name>
</gene>
<dbReference type="Proteomes" id="UP000001661">
    <property type="component" value="Chromosome"/>
</dbReference>
<dbReference type="Gene3D" id="1.10.1760.20">
    <property type="match status" value="1"/>
</dbReference>
<keyword evidence="3" id="KW-1185">Reference proteome</keyword>
<dbReference type="HOGENOM" id="CLU_115366_0_0_9"/>
<sequence>MSFKTNTKEREENFWQARNLVKMALFTALSGIGAWLTFPSPIGTVALDSAPGYFLGLMAGGWQGAIVLCLGHLLSAVKMGFPLGPIHLLVGILMGGCGLAVSYLYQRVNVVITIIVGSLLNGVVVNACLIPLLGIGFFAGMTPILLLASVVNIILAVLLYRLLKGKIDRI</sequence>
<dbReference type="Pfam" id="PF12822">
    <property type="entry name" value="ECF_trnsprt"/>
    <property type="match status" value="1"/>
</dbReference>